<name>A0A2J7QEC5_9NEOP</name>
<protein>
    <submittedName>
        <fullName evidence="1">Uncharacterized protein</fullName>
    </submittedName>
</protein>
<keyword evidence="2" id="KW-1185">Reference proteome</keyword>
<dbReference type="AlphaFoldDB" id="A0A2J7QEC5"/>
<dbReference type="Proteomes" id="UP000235965">
    <property type="component" value="Unassembled WGS sequence"/>
</dbReference>
<gene>
    <name evidence="1" type="ORF">B7P43_G15115</name>
</gene>
<evidence type="ECO:0000313" key="2">
    <source>
        <dbReference type="Proteomes" id="UP000235965"/>
    </source>
</evidence>
<dbReference type="EMBL" id="NEVH01015318">
    <property type="protein sequence ID" value="PNF26913.1"/>
    <property type="molecule type" value="Genomic_DNA"/>
</dbReference>
<accession>A0A2J7QEC5</accession>
<reference evidence="1 2" key="1">
    <citation type="submission" date="2017-12" db="EMBL/GenBank/DDBJ databases">
        <title>Hemimetabolous genomes reveal molecular basis of termite eusociality.</title>
        <authorList>
            <person name="Harrison M.C."/>
            <person name="Jongepier E."/>
            <person name="Robertson H.M."/>
            <person name="Arning N."/>
            <person name="Bitard-Feildel T."/>
            <person name="Chao H."/>
            <person name="Childers C.P."/>
            <person name="Dinh H."/>
            <person name="Doddapaneni H."/>
            <person name="Dugan S."/>
            <person name="Gowin J."/>
            <person name="Greiner C."/>
            <person name="Han Y."/>
            <person name="Hu H."/>
            <person name="Hughes D.S.T."/>
            <person name="Huylmans A.-K."/>
            <person name="Kemena C."/>
            <person name="Kremer L.P.M."/>
            <person name="Lee S.L."/>
            <person name="Lopez-Ezquerra A."/>
            <person name="Mallet L."/>
            <person name="Monroy-Kuhn J.M."/>
            <person name="Moser A."/>
            <person name="Murali S.C."/>
            <person name="Muzny D.M."/>
            <person name="Otani S."/>
            <person name="Piulachs M.-D."/>
            <person name="Poelchau M."/>
            <person name="Qu J."/>
            <person name="Schaub F."/>
            <person name="Wada-Katsumata A."/>
            <person name="Worley K.C."/>
            <person name="Xie Q."/>
            <person name="Ylla G."/>
            <person name="Poulsen M."/>
            <person name="Gibbs R.A."/>
            <person name="Schal C."/>
            <person name="Richards S."/>
            <person name="Belles X."/>
            <person name="Korb J."/>
            <person name="Bornberg-Bauer E."/>
        </authorList>
    </citation>
    <scope>NUCLEOTIDE SEQUENCE [LARGE SCALE GENOMIC DNA]</scope>
    <source>
        <tissue evidence="1">Whole body</tissue>
    </source>
</reference>
<dbReference type="InParanoid" id="A0A2J7QEC5"/>
<organism evidence="1 2">
    <name type="scientific">Cryptotermes secundus</name>
    <dbReference type="NCBI Taxonomy" id="105785"/>
    <lineage>
        <taxon>Eukaryota</taxon>
        <taxon>Metazoa</taxon>
        <taxon>Ecdysozoa</taxon>
        <taxon>Arthropoda</taxon>
        <taxon>Hexapoda</taxon>
        <taxon>Insecta</taxon>
        <taxon>Pterygota</taxon>
        <taxon>Neoptera</taxon>
        <taxon>Polyneoptera</taxon>
        <taxon>Dictyoptera</taxon>
        <taxon>Blattodea</taxon>
        <taxon>Blattoidea</taxon>
        <taxon>Termitoidae</taxon>
        <taxon>Kalotermitidae</taxon>
        <taxon>Cryptotermitinae</taxon>
        <taxon>Cryptotermes</taxon>
    </lineage>
</organism>
<comment type="caution">
    <text evidence="1">The sequence shown here is derived from an EMBL/GenBank/DDBJ whole genome shotgun (WGS) entry which is preliminary data.</text>
</comment>
<proteinExistence type="predicted"/>
<sequence>MLPPPALSNMTISKQRITAAEFMSVTPAIVNHIFAELQLHLSVMQRTTVLSIASVRTVTDANEP</sequence>
<evidence type="ECO:0000313" key="1">
    <source>
        <dbReference type="EMBL" id="PNF26913.1"/>
    </source>
</evidence>